<dbReference type="GO" id="GO:0009279">
    <property type="term" value="C:cell outer membrane"/>
    <property type="evidence" value="ECO:0007669"/>
    <property type="project" value="UniProtKB-SubCell"/>
</dbReference>
<dbReference type="SUPFAM" id="SSF48452">
    <property type="entry name" value="TPR-like"/>
    <property type="match status" value="1"/>
</dbReference>
<dbReference type="Pfam" id="PF07980">
    <property type="entry name" value="SusD_RagB"/>
    <property type="match status" value="1"/>
</dbReference>
<evidence type="ECO:0000313" key="8">
    <source>
        <dbReference type="Proteomes" id="UP000285604"/>
    </source>
</evidence>
<evidence type="ECO:0000256" key="4">
    <source>
        <dbReference type="ARBA" id="ARBA00023136"/>
    </source>
</evidence>
<keyword evidence="5" id="KW-0998">Cell outer membrane</keyword>
<dbReference type="EMBL" id="QSCI01000038">
    <property type="protein sequence ID" value="RGX94019.1"/>
    <property type="molecule type" value="Genomic_DNA"/>
</dbReference>
<comment type="similarity">
    <text evidence="2">Belongs to the SusD family.</text>
</comment>
<comment type="caution">
    <text evidence="7">The sequence shown here is derived from an EMBL/GenBank/DDBJ whole genome shotgun (WGS) entry which is preliminary data.</text>
</comment>
<dbReference type="Gene3D" id="1.25.40.390">
    <property type="match status" value="1"/>
</dbReference>
<evidence type="ECO:0000256" key="1">
    <source>
        <dbReference type="ARBA" id="ARBA00004442"/>
    </source>
</evidence>
<keyword evidence="3" id="KW-0732">Signal</keyword>
<dbReference type="AlphaFoldDB" id="A0AA92UN87"/>
<sequence length="57" mass="6475">LGTQGKQIPNFSSKGVTWDYTNSSYGFQNKHKLLPIPLKEIELNPNIKQNDGWTISQ</sequence>
<gene>
    <name evidence="7" type="ORF">DXA63_09310</name>
</gene>
<keyword evidence="4" id="KW-0472">Membrane</keyword>
<evidence type="ECO:0000256" key="2">
    <source>
        <dbReference type="ARBA" id="ARBA00006275"/>
    </source>
</evidence>
<dbReference type="InterPro" id="IPR012944">
    <property type="entry name" value="SusD_RagB_dom"/>
</dbReference>
<protein>
    <submittedName>
        <fullName evidence="7">RagB/SusD family nutrient uptake outer membrane protein</fullName>
    </submittedName>
</protein>
<comment type="subcellular location">
    <subcellularLocation>
        <location evidence="1">Cell outer membrane</location>
    </subcellularLocation>
</comment>
<organism evidence="7 8">
    <name type="scientific">Segatella copri</name>
    <dbReference type="NCBI Taxonomy" id="165179"/>
    <lineage>
        <taxon>Bacteria</taxon>
        <taxon>Pseudomonadati</taxon>
        <taxon>Bacteroidota</taxon>
        <taxon>Bacteroidia</taxon>
        <taxon>Bacteroidales</taxon>
        <taxon>Prevotellaceae</taxon>
        <taxon>Segatella</taxon>
    </lineage>
</organism>
<feature type="domain" description="RagB/SusD" evidence="6">
    <location>
        <begin position="16"/>
        <end position="53"/>
    </location>
</feature>
<evidence type="ECO:0000256" key="3">
    <source>
        <dbReference type="ARBA" id="ARBA00022729"/>
    </source>
</evidence>
<dbReference type="InterPro" id="IPR011990">
    <property type="entry name" value="TPR-like_helical_dom_sf"/>
</dbReference>
<dbReference type="Proteomes" id="UP000285604">
    <property type="component" value="Unassembled WGS sequence"/>
</dbReference>
<accession>A0AA92UN87</accession>
<reference evidence="7 8" key="1">
    <citation type="submission" date="2018-08" db="EMBL/GenBank/DDBJ databases">
        <title>A genome reference for cultivated species of the human gut microbiota.</title>
        <authorList>
            <person name="Zou Y."/>
            <person name="Xue W."/>
            <person name="Luo G."/>
        </authorList>
    </citation>
    <scope>NUCLEOTIDE SEQUENCE [LARGE SCALE GENOMIC DNA]</scope>
    <source>
        <strain evidence="7 8">OF03-3</strain>
    </source>
</reference>
<proteinExistence type="inferred from homology"/>
<name>A0AA92UN87_9BACT</name>
<evidence type="ECO:0000259" key="6">
    <source>
        <dbReference type="Pfam" id="PF07980"/>
    </source>
</evidence>
<evidence type="ECO:0000313" key="7">
    <source>
        <dbReference type="EMBL" id="RGX94019.1"/>
    </source>
</evidence>
<feature type="non-terminal residue" evidence="7">
    <location>
        <position position="1"/>
    </location>
</feature>
<evidence type="ECO:0000256" key="5">
    <source>
        <dbReference type="ARBA" id="ARBA00023237"/>
    </source>
</evidence>